<feature type="compositionally biased region" description="Polar residues" evidence="1">
    <location>
        <begin position="46"/>
        <end position="57"/>
    </location>
</feature>
<accession>A0A812J6I5</accession>
<evidence type="ECO:0000313" key="4">
    <source>
        <dbReference type="Proteomes" id="UP000604046"/>
    </source>
</evidence>
<organism evidence="3 4">
    <name type="scientific">Symbiodinium natans</name>
    <dbReference type="NCBI Taxonomy" id="878477"/>
    <lineage>
        <taxon>Eukaryota</taxon>
        <taxon>Sar</taxon>
        <taxon>Alveolata</taxon>
        <taxon>Dinophyceae</taxon>
        <taxon>Suessiales</taxon>
        <taxon>Symbiodiniaceae</taxon>
        <taxon>Symbiodinium</taxon>
    </lineage>
</organism>
<protein>
    <submittedName>
        <fullName evidence="3">Uncharacterized protein</fullName>
    </submittedName>
</protein>
<feature type="signal peptide" evidence="2">
    <location>
        <begin position="1"/>
        <end position="39"/>
    </location>
</feature>
<proteinExistence type="predicted"/>
<evidence type="ECO:0000313" key="3">
    <source>
        <dbReference type="EMBL" id="CAE7198134.1"/>
    </source>
</evidence>
<comment type="caution">
    <text evidence="3">The sequence shown here is derived from an EMBL/GenBank/DDBJ whole genome shotgun (WGS) entry which is preliminary data.</text>
</comment>
<feature type="chain" id="PRO_5032620844" evidence="2">
    <location>
        <begin position="40"/>
        <end position="120"/>
    </location>
</feature>
<keyword evidence="4" id="KW-1185">Reference proteome</keyword>
<sequence length="120" mass="13263">MEYEREQICGIYGICGICAARKAVARVCALLCLVEVCFCLQGKGSGTLQSDPGASQSRVRRKRCSKRQTERLSAQPWLPAAGICARMSRYKIYRGIVNLPLPVFASLPRRSGKGNTEEHD</sequence>
<feature type="region of interest" description="Disordered" evidence="1">
    <location>
        <begin position="43"/>
        <end position="73"/>
    </location>
</feature>
<gene>
    <name evidence="3" type="ORF">SNAT2548_LOCUS5686</name>
</gene>
<keyword evidence="2" id="KW-0732">Signal</keyword>
<reference evidence="3" key="1">
    <citation type="submission" date="2021-02" db="EMBL/GenBank/DDBJ databases">
        <authorList>
            <person name="Dougan E. K."/>
            <person name="Rhodes N."/>
            <person name="Thang M."/>
            <person name="Chan C."/>
        </authorList>
    </citation>
    <scope>NUCLEOTIDE SEQUENCE</scope>
</reference>
<dbReference type="Proteomes" id="UP000604046">
    <property type="component" value="Unassembled WGS sequence"/>
</dbReference>
<dbReference type="AlphaFoldDB" id="A0A812J6I5"/>
<dbReference type="EMBL" id="CAJNDS010000366">
    <property type="protein sequence ID" value="CAE7198134.1"/>
    <property type="molecule type" value="Genomic_DNA"/>
</dbReference>
<evidence type="ECO:0000256" key="2">
    <source>
        <dbReference type="SAM" id="SignalP"/>
    </source>
</evidence>
<name>A0A812J6I5_9DINO</name>
<evidence type="ECO:0000256" key="1">
    <source>
        <dbReference type="SAM" id="MobiDB-lite"/>
    </source>
</evidence>